<feature type="non-terminal residue" evidence="3">
    <location>
        <position position="1"/>
    </location>
</feature>
<reference evidence="3" key="1">
    <citation type="submission" date="2021-02" db="EMBL/GenBank/DDBJ databases">
        <title>Genome sequence Cadophora malorum strain M34.</title>
        <authorList>
            <person name="Stefanovic E."/>
            <person name="Vu D."/>
            <person name="Scully C."/>
            <person name="Dijksterhuis J."/>
            <person name="Roader J."/>
            <person name="Houbraken J."/>
        </authorList>
    </citation>
    <scope>NUCLEOTIDE SEQUENCE</scope>
    <source>
        <strain evidence="3">M34</strain>
    </source>
</reference>
<protein>
    <recommendedName>
        <fullName evidence="5">Transcription factor domain-containing protein</fullName>
    </recommendedName>
</protein>
<dbReference type="PANTHER" id="PTHR37534:SF49">
    <property type="entry name" value="LYSINE BIOSYNTHESIS REGULATORY PROTEIN LYS14"/>
    <property type="match status" value="1"/>
</dbReference>
<keyword evidence="2" id="KW-0539">Nucleus</keyword>
<dbReference type="PANTHER" id="PTHR37534">
    <property type="entry name" value="TRANSCRIPTIONAL ACTIVATOR PROTEIN UGA3"/>
    <property type="match status" value="1"/>
</dbReference>
<evidence type="ECO:0000313" key="3">
    <source>
        <dbReference type="EMBL" id="KAG4410714.1"/>
    </source>
</evidence>
<comment type="caution">
    <text evidence="3">The sequence shown here is derived from an EMBL/GenBank/DDBJ whole genome shotgun (WGS) entry which is preliminary data.</text>
</comment>
<dbReference type="Proteomes" id="UP000664132">
    <property type="component" value="Unassembled WGS sequence"/>
</dbReference>
<accession>A0A8H7W4L1</accession>
<dbReference type="GO" id="GO:0003700">
    <property type="term" value="F:DNA-binding transcription factor activity"/>
    <property type="evidence" value="ECO:0007669"/>
    <property type="project" value="TreeGrafter"/>
</dbReference>
<organism evidence="3 4">
    <name type="scientific">Cadophora malorum</name>
    <dbReference type="NCBI Taxonomy" id="108018"/>
    <lineage>
        <taxon>Eukaryota</taxon>
        <taxon>Fungi</taxon>
        <taxon>Dikarya</taxon>
        <taxon>Ascomycota</taxon>
        <taxon>Pezizomycotina</taxon>
        <taxon>Leotiomycetes</taxon>
        <taxon>Helotiales</taxon>
        <taxon>Ploettnerulaceae</taxon>
        <taxon>Cadophora</taxon>
    </lineage>
</organism>
<dbReference type="GO" id="GO:0000976">
    <property type="term" value="F:transcription cis-regulatory region binding"/>
    <property type="evidence" value="ECO:0007669"/>
    <property type="project" value="TreeGrafter"/>
</dbReference>
<dbReference type="InterPro" id="IPR021858">
    <property type="entry name" value="Fun_TF"/>
</dbReference>
<dbReference type="AlphaFoldDB" id="A0A8H7W4L1"/>
<dbReference type="GO" id="GO:0005634">
    <property type="term" value="C:nucleus"/>
    <property type="evidence" value="ECO:0007669"/>
    <property type="project" value="UniProtKB-SubCell"/>
</dbReference>
<evidence type="ECO:0000313" key="4">
    <source>
        <dbReference type="Proteomes" id="UP000664132"/>
    </source>
</evidence>
<dbReference type="OrthoDB" id="3598904at2759"/>
<gene>
    <name evidence="3" type="ORF">IFR04_016148</name>
</gene>
<evidence type="ECO:0000256" key="2">
    <source>
        <dbReference type="ARBA" id="ARBA00023242"/>
    </source>
</evidence>
<proteinExistence type="predicted"/>
<dbReference type="Pfam" id="PF11951">
    <property type="entry name" value="Fungal_trans_2"/>
    <property type="match status" value="1"/>
</dbReference>
<keyword evidence="4" id="KW-1185">Reference proteome</keyword>
<comment type="subcellular location">
    <subcellularLocation>
        <location evidence="1">Nucleus</location>
    </subcellularLocation>
</comment>
<name>A0A8H7W4L1_9HELO</name>
<dbReference type="GO" id="GO:0045944">
    <property type="term" value="P:positive regulation of transcription by RNA polymerase II"/>
    <property type="evidence" value="ECO:0007669"/>
    <property type="project" value="TreeGrafter"/>
</dbReference>
<evidence type="ECO:0000256" key="1">
    <source>
        <dbReference type="ARBA" id="ARBA00004123"/>
    </source>
</evidence>
<evidence type="ECO:0008006" key="5">
    <source>
        <dbReference type="Google" id="ProtNLM"/>
    </source>
</evidence>
<sequence length="599" mass="67436">MVILLVRIGGTGFLQGLGVAAGLVELGKSNAMKEGQLQCERLSLHCSDYNVKFTFKDDTPKVLEREQQVTTIGSHVWDTKVQDQKPKVQVLKDMAPFSTLTTDDEREEKAQSRNPGTFVVVANLTSFADLPEYQGEFLGNLHHGTTNSEYEGVNIDPTPLDGGMTDEVNDPNVVILKTFEDPFMRAPATLHDRPRPATVPSLISPASSCRQTSEASFDSSTISLLDAAQRGGKDAELLHYYRTTISPQIIKIGKSQVGEDIFEVQAREYPPLFHAMMALSALSIAQKEGSSNTTAFEHYQQVIPALQTAVQSIEDSYSDGALLTHLLLLFYEIVAQETTMWQCHCDQLLRIVSMRRQACGADHFDFVIWMIFCIDVYALLSASGTGMFAEVVSKQNMLPLPERCLLPETAEQLLVEFPEEQTHFSRIITITQEIFSIALQVGRLAKALRTEVSQERFEGSDDKHKMERSTCIRNLRQQTFDRKMNWRVLFPDYQTWLQTPNNLPPRVLEWVEHSYLLSRVCILYTYTSMYSGQLHDPELDTDAQIKACCAEILHAISIMLSTQRCDLQYAVFPLFLAGFCTQNSTEKNTALRLMAEVEK</sequence>
<dbReference type="EMBL" id="JAFJYH010000608">
    <property type="protein sequence ID" value="KAG4410714.1"/>
    <property type="molecule type" value="Genomic_DNA"/>
</dbReference>